<dbReference type="InterPro" id="IPR051534">
    <property type="entry name" value="CBASS_pafABC_assoc_protein"/>
</dbReference>
<dbReference type="EMBL" id="VTZD01000013">
    <property type="protein sequence ID" value="KAA1143888.1"/>
    <property type="molecule type" value="Genomic_DNA"/>
</dbReference>
<dbReference type="GeneID" id="86976187"/>
<dbReference type="InterPro" id="IPR026881">
    <property type="entry name" value="WYL_dom"/>
</dbReference>
<proteinExistence type="predicted"/>
<organism evidence="3 4">
    <name type="scientific">Citrobacter portucalensis</name>
    <dbReference type="NCBI Taxonomy" id="1639133"/>
    <lineage>
        <taxon>Bacteria</taxon>
        <taxon>Pseudomonadati</taxon>
        <taxon>Pseudomonadota</taxon>
        <taxon>Gammaproteobacteria</taxon>
        <taxon>Enterobacterales</taxon>
        <taxon>Enterobacteriaceae</taxon>
        <taxon>Citrobacter</taxon>
        <taxon>Citrobacter freundii complex</taxon>
    </lineage>
</organism>
<feature type="domain" description="WCX" evidence="2">
    <location>
        <begin position="215"/>
        <end position="289"/>
    </location>
</feature>
<dbReference type="Pfam" id="PF13280">
    <property type="entry name" value="WYL"/>
    <property type="match status" value="1"/>
</dbReference>
<protein>
    <submittedName>
        <fullName evidence="3">WYL domain-containing protein</fullName>
    </submittedName>
</protein>
<dbReference type="Gene3D" id="1.10.10.10">
    <property type="entry name" value="Winged helix-like DNA-binding domain superfamily/Winged helix DNA-binding domain"/>
    <property type="match status" value="1"/>
</dbReference>
<evidence type="ECO:0000313" key="3">
    <source>
        <dbReference type="EMBL" id="KAA1143888.1"/>
    </source>
</evidence>
<accession>A0A5B0T1C2</accession>
<reference evidence="3 4" key="1">
    <citation type="submission" date="2019-08" db="EMBL/GenBank/DDBJ databases">
        <title>Draft genome sequence of Citrobacter portucalensis strain isolated from green turtle.</title>
        <authorList>
            <person name="Fernandes M.R."/>
            <person name="Sellera F.P."/>
            <person name="Goldeberg D.W."/>
            <person name="Costa D.C."/>
            <person name="Lincopan N."/>
        </authorList>
    </citation>
    <scope>NUCLEOTIDE SEQUENCE [LARGE SCALE GENOMIC DNA]</scope>
    <source>
        <strain evidence="3 4">TV06</strain>
    </source>
</reference>
<dbReference type="RefSeq" id="WP_048216230.1">
    <property type="nucleotide sequence ID" value="NZ_CADCYR010000003.1"/>
</dbReference>
<evidence type="ECO:0000313" key="4">
    <source>
        <dbReference type="Proteomes" id="UP000323297"/>
    </source>
</evidence>
<dbReference type="PANTHER" id="PTHR34580:SF1">
    <property type="entry name" value="PROTEIN PAFC"/>
    <property type="match status" value="1"/>
</dbReference>
<comment type="caution">
    <text evidence="3">The sequence shown here is derived from an EMBL/GenBank/DDBJ whole genome shotgun (WGS) entry which is preliminary data.</text>
</comment>
<evidence type="ECO:0000259" key="1">
    <source>
        <dbReference type="Pfam" id="PF13280"/>
    </source>
</evidence>
<dbReference type="AlphaFoldDB" id="A0A5B0T1C2"/>
<dbReference type="PANTHER" id="PTHR34580">
    <property type="match status" value="1"/>
</dbReference>
<name>A0A5B0T1C2_9ENTR</name>
<sequence length="306" mass="35703">MADSARSCSAERLVDILIELQTCGVVNRYQLMKKFNITERTVYRDLNMLSSFIEGCGGGEYRLIPIRAQNNSAYALHDPLAKLLDADAVFPDRDEDFWLSLEKRAVEQHVRVQFGRPEHSVRNDLRKYFNLLEKAIQKNSVCHILYKDKTRTVHPYKLVNQKNIWYLQATEDGKLKSFSLSKIRWLDIRKEHFTVDTPTLSLIDEHRDPWVSEETFEVRVRIKHSIAGYFARRDLLPQQELVREENDGVTLLCKAAHQNQIIPLILFWLPNIEILEPEWLKTTVINILHNYITGDRDSVPVLECDA</sequence>
<dbReference type="InterPro" id="IPR057727">
    <property type="entry name" value="WCX_dom"/>
</dbReference>
<feature type="domain" description="WYL" evidence="1">
    <location>
        <begin position="128"/>
        <end position="184"/>
    </location>
</feature>
<evidence type="ECO:0000259" key="2">
    <source>
        <dbReference type="Pfam" id="PF25583"/>
    </source>
</evidence>
<dbReference type="Proteomes" id="UP000323297">
    <property type="component" value="Unassembled WGS sequence"/>
</dbReference>
<dbReference type="InterPro" id="IPR036388">
    <property type="entry name" value="WH-like_DNA-bd_sf"/>
</dbReference>
<gene>
    <name evidence="3" type="ORF">D3H66_11775</name>
</gene>
<dbReference type="PROSITE" id="PS52050">
    <property type="entry name" value="WYL"/>
    <property type="match status" value="1"/>
</dbReference>
<dbReference type="Pfam" id="PF25583">
    <property type="entry name" value="WCX"/>
    <property type="match status" value="1"/>
</dbReference>